<sequence length="124" mass="14301">MIEENQALQRHLQRKHENEFDKAKESLLCMLSMDISKKSSIYEVNGNSITKHTGFLVFKFRDYNCTLEYYRSQFLVPQGCAPAGVPKKVKTTLKLDTLDWTSNRWNDVIFSYSTLGTGGTMRIP</sequence>
<feature type="domain" description="Trichome birefringence-like C-terminal" evidence="2">
    <location>
        <begin position="25"/>
        <end position="108"/>
    </location>
</feature>
<comment type="similarity">
    <text evidence="1">Belongs to the PC-esterase family. TBL subfamily.</text>
</comment>
<keyword evidence="4" id="KW-1185">Reference proteome</keyword>
<dbReference type="PANTHER" id="PTHR32285:SF213">
    <property type="entry name" value="PROTEIN TRICHOME BIREFRINGENCE-LIKE 11"/>
    <property type="match status" value="1"/>
</dbReference>
<organism evidence="3 4">
    <name type="scientific">Canna indica</name>
    <name type="common">Indian-shot</name>
    <dbReference type="NCBI Taxonomy" id="4628"/>
    <lineage>
        <taxon>Eukaryota</taxon>
        <taxon>Viridiplantae</taxon>
        <taxon>Streptophyta</taxon>
        <taxon>Embryophyta</taxon>
        <taxon>Tracheophyta</taxon>
        <taxon>Spermatophyta</taxon>
        <taxon>Magnoliopsida</taxon>
        <taxon>Liliopsida</taxon>
        <taxon>Zingiberales</taxon>
        <taxon>Cannaceae</taxon>
        <taxon>Canna</taxon>
    </lineage>
</organism>
<dbReference type="GO" id="GO:0016413">
    <property type="term" value="F:O-acetyltransferase activity"/>
    <property type="evidence" value="ECO:0007669"/>
    <property type="project" value="InterPro"/>
</dbReference>
<gene>
    <name evidence="3" type="ORF">Cni_G29298</name>
</gene>
<evidence type="ECO:0000313" key="4">
    <source>
        <dbReference type="Proteomes" id="UP001327560"/>
    </source>
</evidence>
<proteinExistence type="inferred from homology"/>
<evidence type="ECO:0000313" key="3">
    <source>
        <dbReference type="EMBL" id="WOL20493.1"/>
    </source>
</evidence>
<dbReference type="EMBL" id="CP136898">
    <property type="protein sequence ID" value="WOL20493.1"/>
    <property type="molecule type" value="Genomic_DNA"/>
</dbReference>
<accession>A0AAQ3L4H9</accession>
<dbReference type="GO" id="GO:0005794">
    <property type="term" value="C:Golgi apparatus"/>
    <property type="evidence" value="ECO:0007669"/>
    <property type="project" value="TreeGrafter"/>
</dbReference>
<dbReference type="Proteomes" id="UP001327560">
    <property type="component" value="Chromosome 9"/>
</dbReference>
<dbReference type="Pfam" id="PF13839">
    <property type="entry name" value="PC-Esterase"/>
    <property type="match status" value="1"/>
</dbReference>
<name>A0AAQ3L4H9_9LILI</name>
<dbReference type="AlphaFoldDB" id="A0AAQ3L4H9"/>
<dbReference type="InterPro" id="IPR029962">
    <property type="entry name" value="TBL"/>
</dbReference>
<dbReference type="InterPro" id="IPR026057">
    <property type="entry name" value="TBL_C"/>
</dbReference>
<protein>
    <recommendedName>
        <fullName evidence="2">Trichome birefringence-like C-terminal domain-containing protein</fullName>
    </recommendedName>
</protein>
<dbReference type="PANTHER" id="PTHR32285">
    <property type="entry name" value="PROTEIN TRICHOME BIREFRINGENCE-LIKE 9-RELATED"/>
    <property type="match status" value="1"/>
</dbReference>
<evidence type="ECO:0000256" key="1">
    <source>
        <dbReference type="ARBA" id="ARBA00007727"/>
    </source>
</evidence>
<evidence type="ECO:0000259" key="2">
    <source>
        <dbReference type="Pfam" id="PF13839"/>
    </source>
</evidence>
<reference evidence="3 4" key="1">
    <citation type="submission" date="2023-10" db="EMBL/GenBank/DDBJ databases">
        <title>Chromosome-scale genome assembly provides insights into flower coloration mechanisms of Canna indica.</title>
        <authorList>
            <person name="Li C."/>
        </authorList>
    </citation>
    <scope>NUCLEOTIDE SEQUENCE [LARGE SCALE GENOMIC DNA]</scope>
    <source>
        <tissue evidence="3">Flower</tissue>
    </source>
</reference>